<sequence length="215" mass="25521">MTVSFKNPREEEKISLINYTDPRIRVGNWLQRQYKFIRHNIKKESSYSIDYKPASIDYNCIEENAETVATKVNEAYGKPVADNLIDEEFECNFLTLYDINYNNIWRRFGNNKDYLANKINAVNYGLIKDKRQRWIDEHNEINNYLSVMKRDYVAHEPVPKYPVRREQAKEADKKSVCRMFIDSLNLKTREDKICFCPCHPEICAAKPRNPKEILP</sequence>
<dbReference type="AlphaFoldDB" id="A0A8I6TDV3"/>
<dbReference type="RefSeq" id="XP_014242266.1">
    <property type="nucleotide sequence ID" value="XM_014386780.1"/>
</dbReference>
<dbReference type="GeneID" id="106662585"/>
<dbReference type="EnsemblMetazoa" id="XM_014386780.1">
    <property type="protein sequence ID" value="XP_014242266.1"/>
    <property type="gene ID" value="LOC106662585"/>
</dbReference>
<proteinExistence type="predicted"/>
<organism evidence="1 2">
    <name type="scientific">Cimex lectularius</name>
    <name type="common">Bed bug</name>
    <name type="synonym">Acanthia lectularia</name>
    <dbReference type="NCBI Taxonomy" id="79782"/>
    <lineage>
        <taxon>Eukaryota</taxon>
        <taxon>Metazoa</taxon>
        <taxon>Ecdysozoa</taxon>
        <taxon>Arthropoda</taxon>
        <taxon>Hexapoda</taxon>
        <taxon>Insecta</taxon>
        <taxon>Pterygota</taxon>
        <taxon>Neoptera</taxon>
        <taxon>Paraneoptera</taxon>
        <taxon>Hemiptera</taxon>
        <taxon>Heteroptera</taxon>
        <taxon>Panheteroptera</taxon>
        <taxon>Cimicomorpha</taxon>
        <taxon>Cimicidae</taxon>
        <taxon>Cimex</taxon>
    </lineage>
</organism>
<keyword evidence="2" id="KW-1185">Reference proteome</keyword>
<dbReference type="KEGG" id="clec:106662585"/>
<reference evidence="1" key="1">
    <citation type="submission" date="2022-01" db="UniProtKB">
        <authorList>
            <consortium name="EnsemblMetazoa"/>
        </authorList>
    </citation>
    <scope>IDENTIFICATION</scope>
</reference>
<name>A0A8I6TDV3_CIMLE</name>
<protein>
    <submittedName>
        <fullName evidence="1">Uncharacterized protein</fullName>
    </submittedName>
</protein>
<dbReference type="OrthoDB" id="10339033at2759"/>
<dbReference type="Proteomes" id="UP000494040">
    <property type="component" value="Unassembled WGS sequence"/>
</dbReference>
<evidence type="ECO:0000313" key="2">
    <source>
        <dbReference type="Proteomes" id="UP000494040"/>
    </source>
</evidence>
<evidence type="ECO:0000313" key="1">
    <source>
        <dbReference type="EnsemblMetazoa" id="XP_014242266.1"/>
    </source>
</evidence>
<accession>A0A8I6TDV3</accession>